<keyword evidence="1" id="KW-1133">Transmembrane helix</keyword>
<comment type="caution">
    <text evidence="2">The sequence shown here is derived from an EMBL/GenBank/DDBJ whole genome shotgun (WGS) entry which is preliminary data.</text>
</comment>
<sequence length="133" mass="15419">MKIALSEKRASNAILLSYLICALCTICAYFTFEGRFFVVSLQISILVFVCTCIATAVKASSVDNFYLPPVEVHISNKRWEKCIDWWNNLPEDELAYNIRRLNEMNTRNAYILLRAFEHLELFEKCSIIKRAIS</sequence>
<organism evidence="2 3">
    <name type="scientific">Emticicia agri</name>
    <dbReference type="NCBI Taxonomy" id="2492393"/>
    <lineage>
        <taxon>Bacteria</taxon>
        <taxon>Pseudomonadati</taxon>
        <taxon>Bacteroidota</taxon>
        <taxon>Cytophagia</taxon>
        <taxon>Cytophagales</taxon>
        <taxon>Leadbetterellaceae</taxon>
        <taxon>Emticicia</taxon>
    </lineage>
</organism>
<reference evidence="2 3" key="1">
    <citation type="submission" date="2019-02" db="EMBL/GenBank/DDBJ databases">
        <title>Bacterial novel species Emticicia sp. 17J42-9 isolated from soil.</title>
        <authorList>
            <person name="Jung H.-Y."/>
        </authorList>
    </citation>
    <scope>NUCLEOTIDE SEQUENCE [LARGE SCALE GENOMIC DNA]</scope>
    <source>
        <strain evidence="2 3">17J42-9</strain>
    </source>
</reference>
<dbReference type="RefSeq" id="WP_130023281.1">
    <property type="nucleotide sequence ID" value="NZ_SEWF01000041.1"/>
</dbReference>
<keyword evidence="1" id="KW-0472">Membrane</keyword>
<gene>
    <name evidence="2" type="ORF">EWM59_21305</name>
</gene>
<evidence type="ECO:0000256" key="1">
    <source>
        <dbReference type="SAM" id="Phobius"/>
    </source>
</evidence>
<evidence type="ECO:0000313" key="2">
    <source>
        <dbReference type="EMBL" id="RYU93587.1"/>
    </source>
</evidence>
<protein>
    <submittedName>
        <fullName evidence="2">Uncharacterized protein</fullName>
    </submittedName>
</protein>
<keyword evidence="3" id="KW-1185">Reference proteome</keyword>
<accession>A0A4Q5LVP7</accession>
<keyword evidence="1" id="KW-0812">Transmembrane</keyword>
<evidence type="ECO:0000313" key="3">
    <source>
        <dbReference type="Proteomes" id="UP000293162"/>
    </source>
</evidence>
<proteinExistence type="predicted"/>
<dbReference type="OrthoDB" id="9839200at2"/>
<dbReference type="Proteomes" id="UP000293162">
    <property type="component" value="Unassembled WGS sequence"/>
</dbReference>
<feature type="transmembrane region" description="Helical" evidence="1">
    <location>
        <begin position="38"/>
        <end position="57"/>
    </location>
</feature>
<dbReference type="AlphaFoldDB" id="A0A4Q5LVP7"/>
<name>A0A4Q5LVP7_9BACT</name>
<dbReference type="EMBL" id="SEWF01000041">
    <property type="protein sequence ID" value="RYU93587.1"/>
    <property type="molecule type" value="Genomic_DNA"/>
</dbReference>
<feature type="transmembrane region" description="Helical" evidence="1">
    <location>
        <begin position="12"/>
        <end position="32"/>
    </location>
</feature>